<dbReference type="EMBL" id="JARKIB010000085">
    <property type="protein sequence ID" value="KAJ7744874.1"/>
    <property type="molecule type" value="Genomic_DNA"/>
</dbReference>
<proteinExistence type="predicted"/>
<keyword evidence="1" id="KW-0812">Transmembrane</keyword>
<keyword evidence="1" id="KW-1133">Transmembrane helix</keyword>
<protein>
    <submittedName>
        <fullName evidence="2">Uncharacterized protein</fullName>
    </submittedName>
</protein>
<feature type="transmembrane region" description="Helical" evidence="1">
    <location>
        <begin position="126"/>
        <end position="146"/>
    </location>
</feature>
<name>A0AAD7IJX8_9AGAR</name>
<comment type="caution">
    <text evidence="2">The sequence shown here is derived from an EMBL/GenBank/DDBJ whole genome shotgun (WGS) entry which is preliminary data.</text>
</comment>
<gene>
    <name evidence="2" type="ORF">B0H16DRAFT_1857037</name>
</gene>
<accession>A0AAD7IJX8</accession>
<feature type="transmembrane region" description="Helical" evidence="1">
    <location>
        <begin position="92"/>
        <end position="114"/>
    </location>
</feature>
<dbReference type="Proteomes" id="UP001215598">
    <property type="component" value="Unassembled WGS sequence"/>
</dbReference>
<feature type="transmembrane region" description="Helical" evidence="1">
    <location>
        <begin position="152"/>
        <end position="172"/>
    </location>
</feature>
<keyword evidence="3" id="KW-1185">Reference proteome</keyword>
<evidence type="ECO:0000313" key="3">
    <source>
        <dbReference type="Proteomes" id="UP001215598"/>
    </source>
</evidence>
<dbReference type="AlphaFoldDB" id="A0AAD7IJX8"/>
<keyword evidence="1" id="KW-0472">Membrane</keyword>
<feature type="transmembrane region" description="Helical" evidence="1">
    <location>
        <begin position="12"/>
        <end position="32"/>
    </location>
</feature>
<reference evidence="2" key="1">
    <citation type="submission" date="2023-03" db="EMBL/GenBank/DDBJ databases">
        <title>Massive genome expansion in bonnet fungi (Mycena s.s.) driven by repeated elements and novel gene families across ecological guilds.</title>
        <authorList>
            <consortium name="Lawrence Berkeley National Laboratory"/>
            <person name="Harder C.B."/>
            <person name="Miyauchi S."/>
            <person name="Viragh M."/>
            <person name="Kuo A."/>
            <person name="Thoen E."/>
            <person name="Andreopoulos B."/>
            <person name="Lu D."/>
            <person name="Skrede I."/>
            <person name="Drula E."/>
            <person name="Henrissat B."/>
            <person name="Morin E."/>
            <person name="Kohler A."/>
            <person name="Barry K."/>
            <person name="LaButti K."/>
            <person name="Morin E."/>
            <person name="Salamov A."/>
            <person name="Lipzen A."/>
            <person name="Mereny Z."/>
            <person name="Hegedus B."/>
            <person name="Baldrian P."/>
            <person name="Stursova M."/>
            <person name="Weitz H."/>
            <person name="Taylor A."/>
            <person name="Grigoriev I.V."/>
            <person name="Nagy L.G."/>
            <person name="Martin F."/>
            <person name="Kauserud H."/>
        </authorList>
    </citation>
    <scope>NUCLEOTIDE SEQUENCE</scope>
    <source>
        <strain evidence="2">CBHHK182m</strain>
    </source>
</reference>
<sequence length="326" mass="35654">MKHLTADMAGMVVANLLYGVYFNLFVTSTHLICRRAVANKSASVFRSAAFVSSLILFVFVTITCILLTVRGFQGFVFFDAGPEAFFADDSHHIVVVVDIFTLACVFLNDFIMIYRLYIVWNHSRPIIILPVLAGIGYIGCGVALIFDIKKLGSTGTIMSLTGFIFTLAYAALPPVRKTTDTLTDLDHRMNIYCTLGICWKIHTITRACLPEGGTNLRDLLAMLVESSALYTSGIHILSLIARTDAGICSSWGLFYAITHQINDNSQIFAIATLPPIAGIANALLYTRVGMATSSERDTIQQSQALRFRTRTGQAGLDVLDSEASVV</sequence>
<evidence type="ECO:0000256" key="1">
    <source>
        <dbReference type="SAM" id="Phobius"/>
    </source>
</evidence>
<feature type="transmembrane region" description="Helical" evidence="1">
    <location>
        <begin position="44"/>
        <end position="72"/>
    </location>
</feature>
<organism evidence="2 3">
    <name type="scientific">Mycena metata</name>
    <dbReference type="NCBI Taxonomy" id="1033252"/>
    <lineage>
        <taxon>Eukaryota</taxon>
        <taxon>Fungi</taxon>
        <taxon>Dikarya</taxon>
        <taxon>Basidiomycota</taxon>
        <taxon>Agaricomycotina</taxon>
        <taxon>Agaricomycetes</taxon>
        <taxon>Agaricomycetidae</taxon>
        <taxon>Agaricales</taxon>
        <taxon>Marasmiineae</taxon>
        <taxon>Mycenaceae</taxon>
        <taxon>Mycena</taxon>
    </lineage>
</organism>
<evidence type="ECO:0000313" key="2">
    <source>
        <dbReference type="EMBL" id="KAJ7744874.1"/>
    </source>
</evidence>